<dbReference type="Gene3D" id="3.40.47.10">
    <property type="match status" value="1"/>
</dbReference>
<proteinExistence type="predicted"/>
<name>A0AAF3ES38_9BILA</name>
<evidence type="ECO:0000313" key="3">
    <source>
        <dbReference type="WBParaSite" id="MBELARI_LOCUS1695"/>
    </source>
</evidence>
<dbReference type="GO" id="GO:0016746">
    <property type="term" value="F:acyltransferase activity"/>
    <property type="evidence" value="ECO:0007669"/>
    <property type="project" value="InterPro"/>
</dbReference>
<dbReference type="InterPro" id="IPR016039">
    <property type="entry name" value="Thiolase-like"/>
</dbReference>
<feature type="compositionally biased region" description="Polar residues" evidence="1">
    <location>
        <begin position="74"/>
        <end position="94"/>
    </location>
</feature>
<sequence length="240" mass="27097">MIRHRHDSENFSRIGLKTGVTPNDVQVIELHDCFAPNELITYEMQGLLPNRCKAGELIDRGRQKKRRKMGDQPQWRSHIQGTSTSGQPESLGSSNCPINYGDAEENDRVPNTKYAMQHNIGIEKIRREKLKNVSRVSGGAGVVALRIMADAKGISYEFLNLISNGPSLKSDVIFDEIEGENKYSSFKEPYNFLIRCKYFREKDLVDKVAASFDLVITGNGTTKEAVLLTQKPHLTTVRRK</sequence>
<keyword evidence="2" id="KW-1185">Reference proteome</keyword>
<evidence type="ECO:0000313" key="2">
    <source>
        <dbReference type="Proteomes" id="UP000887575"/>
    </source>
</evidence>
<dbReference type="SUPFAM" id="SSF53901">
    <property type="entry name" value="Thiolase-like"/>
    <property type="match status" value="1"/>
</dbReference>
<evidence type="ECO:0000256" key="1">
    <source>
        <dbReference type="SAM" id="MobiDB-lite"/>
    </source>
</evidence>
<organism evidence="2 3">
    <name type="scientific">Mesorhabditis belari</name>
    <dbReference type="NCBI Taxonomy" id="2138241"/>
    <lineage>
        <taxon>Eukaryota</taxon>
        <taxon>Metazoa</taxon>
        <taxon>Ecdysozoa</taxon>
        <taxon>Nematoda</taxon>
        <taxon>Chromadorea</taxon>
        <taxon>Rhabditida</taxon>
        <taxon>Rhabditina</taxon>
        <taxon>Rhabditomorpha</taxon>
        <taxon>Rhabditoidea</taxon>
        <taxon>Rhabditidae</taxon>
        <taxon>Mesorhabditinae</taxon>
        <taxon>Mesorhabditis</taxon>
    </lineage>
</organism>
<reference evidence="3" key="1">
    <citation type="submission" date="2024-02" db="UniProtKB">
        <authorList>
            <consortium name="WormBaseParasite"/>
        </authorList>
    </citation>
    <scope>IDENTIFICATION</scope>
</reference>
<dbReference type="AlphaFoldDB" id="A0AAF3ES38"/>
<accession>A0AAF3ES38</accession>
<feature type="region of interest" description="Disordered" evidence="1">
    <location>
        <begin position="58"/>
        <end position="94"/>
    </location>
</feature>
<protein>
    <submittedName>
        <fullName evidence="3">Uncharacterized protein</fullName>
    </submittedName>
</protein>
<dbReference type="Proteomes" id="UP000887575">
    <property type="component" value="Unassembled WGS sequence"/>
</dbReference>
<dbReference type="WBParaSite" id="MBELARI_LOCUS1695">
    <property type="protein sequence ID" value="MBELARI_LOCUS1695"/>
    <property type="gene ID" value="MBELARI_LOCUS1695"/>
</dbReference>